<gene>
    <name evidence="1" type="ORF">OTI717_LOCUS40090</name>
</gene>
<comment type="caution">
    <text evidence="1">The sequence shown here is derived from an EMBL/GenBank/DDBJ whole genome shotgun (WGS) entry which is preliminary data.</text>
</comment>
<dbReference type="EMBL" id="CAJOAX010029885">
    <property type="protein sequence ID" value="CAF4240946.1"/>
    <property type="molecule type" value="Genomic_DNA"/>
</dbReference>
<evidence type="ECO:0000313" key="2">
    <source>
        <dbReference type="Proteomes" id="UP000663823"/>
    </source>
</evidence>
<protein>
    <submittedName>
        <fullName evidence="1">Uncharacterized protein</fullName>
    </submittedName>
</protein>
<proteinExistence type="predicted"/>
<reference evidence="1" key="1">
    <citation type="submission" date="2021-02" db="EMBL/GenBank/DDBJ databases">
        <authorList>
            <person name="Nowell W R."/>
        </authorList>
    </citation>
    <scope>NUCLEOTIDE SEQUENCE</scope>
</reference>
<dbReference type="Proteomes" id="UP000663823">
    <property type="component" value="Unassembled WGS sequence"/>
</dbReference>
<dbReference type="AlphaFoldDB" id="A0A820E4Z2"/>
<organism evidence="1 2">
    <name type="scientific">Rotaria sordida</name>
    <dbReference type="NCBI Taxonomy" id="392033"/>
    <lineage>
        <taxon>Eukaryota</taxon>
        <taxon>Metazoa</taxon>
        <taxon>Spiralia</taxon>
        <taxon>Gnathifera</taxon>
        <taxon>Rotifera</taxon>
        <taxon>Eurotatoria</taxon>
        <taxon>Bdelloidea</taxon>
        <taxon>Philodinida</taxon>
        <taxon>Philodinidae</taxon>
        <taxon>Rotaria</taxon>
    </lineage>
</organism>
<feature type="non-terminal residue" evidence="1">
    <location>
        <position position="1"/>
    </location>
</feature>
<sequence>MADHLPNNGNIVQQVEEIFNTYRTPFWFNEHHYRSIRRLDLMHSSDWGCLENIELSLLANSSLGRQCEVLLIKVSVQENIFDLINTMSNLRALACSIISLQQLESNYD</sequence>
<name>A0A820E4Z2_9BILA</name>
<accession>A0A820E4Z2</accession>
<evidence type="ECO:0000313" key="1">
    <source>
        <dbReference type="EMBL" id="CAF4240946.1"/>
    </source>
</evidence>